<dbReference type="CDD" id="cd17580">
    <property type="entry name" value="REC_2_DhkD-like"/>
    <property type="match status" value="1"/>
</dbReference>
<dbReference type="Pfam" id="PF08448">
    <property type="entry name" value="PAS_4"/>
    <property type="match status" value="1"/>
</dbReference>
<name>A0ABT4AHQ1_9BACT</name>
<evidence type="ECO:0000256" key="8">
    <source>
        <dbReference type="SAM" id="MobiDB-lite"/>
    </source>
</evidence>
<keyword evidence="4" id="KW-0808">Transferase</keyword>
<dbReference type="InterPro" id="IPR013655">
    <property type="entry name" value="PAS_fold_3"/>
</dbReference>
<dbReference type="PROSITE" id="PS50109">
    <property type="entry name" value="HIS_KIN"/>
    <property type="match status" value="1"/>
</dbReference>
<keyword evidence="15" id="KW-1185">Reference proteome</keyword>
<dbReference type="InterPro" id="IPR035965">
    <property type="entry name" value="PAS-like_dom_sf"/>
</dbReference>
<dbReference type="InterPro" id="IPR029016">
    <property type="entry name" value="GAF-like_dom_sf"/>
</dbReference>
<evidence type="ECO:0000256" key="6">
    <source>
        <dbReference type="PROSITE-ProRule" id="PRU00169"/>
    </source>
</evidence>
<evidence type="ECO:0000256" key="4">
    <source>
        <dbReference type="ARBA" id="ARBA00022679"/>
    </source>
</evidence>
<dbReference type="Pfam" id="PF01590">
    <property type="entry name" value="GAF"/>
    <property type="match status" value="1"/>
</dbReference>
<dbReference type="InterPro" id="IPR013656">
    <property type="entry name" value="PAS_4"/>
</dbReference>
<gene>
    <name evidence="14" type="ORF">OV287_42825</name>
</gene>
<feature type="domain" description="Histidine kinase" evidence="10">
    <location>
        <begin position="851"/>
        <end position="1069"/>
    </location>
</feature>
<dbReference type="PRINTS" id="PR00344">
    <property type="entry name" value="BCTRLSENSOR"/>
</dbReference>
<feature type="domain" description="PAS" evidence="12">
    <location>
        <begin position="533"/>
        <end position="603"/>
    </location>
</feature>
<dbReference type="Pfam" id="PF00072">
    <property type="entry name" value="Response_reg"/>
    <property type="match status" value="1"/>
</dbReference>
<dbReference type="InterPro" id="IPR001610">
    <property type="entry name" value="PAC"/>
</dbReference>
<keyword evidence="9" id="KW-0812">Transmembrane</keyword>
<dbReference type="EC" id="2.7.13.3" evidence="2"/>
<dbReference type="InterPro" id="IPR003594">
    <property type="entry name" value="HATPase_dom"/>
</dbReference>
<dbReference type="SMART" id="SM00448">
    <property type="entry name" value="REC"/>
    <property type="match status" value="1"/>
</dbReference>
<dbReference type="Proteomes" id="UP001207654">
    <property type="component" value="Unassembled WGS sequence"/>
</dbReference>
<dbReference type="CDD" id="cd00130">
    <property type="entry name" value="PAS"/>
    <property type="match status" value="2"/>
</dbReference>
<dbReference type="Gene3D" id="3.40.50.2300">
    <property type="match status" value="1"/>
</dbReference>
<evidence type="ECO:0000256" key="1">
    <source>
        <dbReference type="ARBA" id="ARBA00000085"/>
    </source>
</evidence>
<organism evidence="14 15">
    <name type="scientific">Archangium lansingense</name>
    <dbReference type="NCBI Taxonomy" id="2995310"/>
    <lineage>
        <taxon>Bacteria</taxon>
        <taxon>Pseudomonadati</taxon>
        <taxon>Myxococcota</taxon>
        <taxon>Myxococcia</taxon>
        <taxon>Myxococcales</taxon>
        <taxon>Cystobacterineae</taxon>
        <taxon>Archangiaceae</taxon>
        <taxon>Archangium</taxon>
    </lineage>
</organism>
<dbReference type="Pfam" id="PF05227">
    <property type="entry name" value="CHASE3"/>
    <property type="match status" value="1"/>
</dbReference>
<dbReference type="SMART" id="SM00065">
    <property type="entry name" value="GAF"/>
    <property type="match status" value="1"/>
</dbReference>
<feature type="coiled-coil region" evidence="7">
    <location>
        <begin position="169"/>
        <end position="204"/>
    </location>
</feature>
<dbReference type="SUPFAM" id="SSF47384">
    <property type="entry name" value="Homodimeric domain of signal transducing histidine kinase"/>
    <property type="match status" value="1"/>
</dbReference>
<dbReference type="InterPro" id="IPR011006">
    <property type="entry name" value="CheY-like_superfamily"/>
</dbReference>
<feature type="domain" description="PAS" evidence="12">
    <location>
        <begin position="405"/>
        <end position="477"/>
    </location>
</feature>
<feature type="domain" description="PAC" evidence="13">
    <location>
        <begin position="480"/>
        <end position="532"/>
    </location>
</feature>
<proteinExistence type="predicted"/>
<dbReference type="RefSeq" id="WP_267539812.1">
    <property type="nucleotide sequence ID" value="NZ_JAPNKA010000001.1"/>
</dbReference>
<dbReference type="PROSITE" id="PS50112">
    <property type="entry name" value="PAS"/>
    <property type="match status" value="2"/>
</dbReference>
<evidence type="ECO:0000259" key="10">
    <source>
        <dbReference type="PROSITE" id="PS50109"/>
    </source>
</evidence>
<dbReference type="Gene3D" id="3.30.450.20">
    <property type="entry name" value="PAS domain"/>
    <property type="match status" value="3"/>
</dbReference>
<keyword evidence="7" id="KW-0175">Coiled coil</keyword>
<dbReference type="CDD" id="cd16922">
    <property type="entry name" value="HATPase_EvgS-ArcB-TorS-like"/>
    <property type="match status" value="1"/>
</dbReference>
<evidence type="ECO:0000256" key="3">
    <source>
        <dbReference type="ARBA" id="ARBA00022553"/>
    </source>
</evidence>
<evidence type="ECO:0000256" key="5">
    <source>
        <dbReference type="ARBA" id="ARBA00022777"/>
    </source>
</evidence>
<evidence type="ECO:0000259" key="12">
    <source>
        <dbReference type="PROSITE" id="PS50112"/>
    </source>
</evidence>
<comment type="caution">
    <text evidence="14">The sequence shown here is derived from an EMBL/GenBank/DDBJ whole genome shotgun (WGS) entry which is preliminary data.</text>
</comment>
<dbReference type="InterPro" id="IPR005467">
    <property type="entry name" value="His_kinase_dom"/>
</dbReference>
<dbReference type="InterPro" id="IPR003661">
    <property type="entry name" value="HisK_dim/P_dom"/>
</dbReference>
<dbReference type="SMART" id="SM00086">
    <property type="entry name" value="PAC"/>
    <property type="match status" value="3"/>
</dbReference>
<dbReference type="Gene3D" id="3.30.450.40">
    <property type="match status" value="1"/>
</dbReference>
<dbReference type="SUPFAM" id="SSF55781">
    <property type="entry name" value="GAF domain-like"/>
    <property type="match status" value="1"/>
</dbReference>
<feature type="compositionally biased region" description="Pro residues" evidence="8">
    <location>
        <begin position="1"/>
        <end position="12"/>
    </location>
</feature>
<dbReference type="PANTHER" id="PTHR43547:SF2">
    <property type="entry name" value="HYBRID SIGNAL TRANSDUCTION HISTIDINE KINASE C"/>
    <property type="match status" value="1"/>
</dbReference>
<evidence type="ECO:0000313" key="14">
    <source>
        <dbReference type="EMBL" id="MCY1081207.1"/>
    </source>
</evidence>
<dbReference type="Pfam" id="PF02518">
    <property type="entry name" value="HATPase_c"/>
    <property type="match status" value="1"/>
</dbReference>
<dbReference type="InterPro" id="IPR001789">
    <property type="entry name" value="Sig_transdc_resp-reg_receiver"/>
</dbReference>
<evidence type="ECO:0000259" key="13">
    <source>
        <dbReference type="PROSITE" id="PS50113"/>
    </source>
</evidence>
<evidence type="ECO:0000256" key="2">
    <source>
        <dbReference type="ARBA" id="ARBA00012438"/>
    </source>
</evidence>
<reference evidence="14 15" key="1">
    <citation type="submission" date="2022-11" db="EMBL/GenBank/DDBJ databases">
        <title>Minimal conservation of predation-associated metabolite biosynthetic gene clusters underscores biosynthetic potential of Myxococcota including descriptions for ten novel species: Archangium lansinium sp. nov., Myxococcus landrumus sp. nov., Nannocystis bai.</title>
        <authorList>
            <person name="Ahearne A."/>
            <person name="Stevens C."/>
            <person name="Phillips K."/>
        </authorList>
    </citation>
    <scope>NUCLEOTIDE SEQUENCE [LARGE SCALE GENOMIC DNA]</scope>
    <source>
        <strain evidence="14 15">MIWBW</strain>
    </source>
</reference>
<evidence type="ECO:0000256" key="7">
    <source>
        <dbReference type="SAM" id="Coils"/>
    </source>
</evidence>
<dbReference type="InterPro" id="IPR000014">
    <property type="entry name" value="PAS"/>
</dbReference>
<feature type="transmembrane region" description="Helical" evidence="9">
    <location>
        <begin position="207"/>
        <end position="228"/>
    </location>
</feature>
<accession>A0ABT4AHQ1</accession>
<dbReference type="SMART" id="SM00387">
    <property type="entry name" value="HATPase_c"/>
    <property type="match status" value="1"/>
</dbReference>
<dbReference type="InterPro" id="IPR003018">
    <property type="entry name" value="GAF"/>
</dbReference>
<feature type="domain" description="PAC" evidence="13">
    <location>
        <begin position="606"/>
        <end position="659"/>
    </location>
</feature>
<keyword evidence="5" id="KW-0418">Kinase</keyword>
<dbReference type="InterPro" id="IPR036890">
    <property type="entry name" value="HATPase_C_sf"/>
</dbReference>
<feature type="domain" description="Response regulatory" evidence="11">
    <location>
        <begin position="1095"/>
        <end position="1213"/>
    </location>
</feature>
<dbReference type="InterPro" id="IPR004358">
    <property type="entry name" value="Sig_transdc_His_kin-like_C"/>
</dbReference>
<dbReference type="PROSITE" id="PS50113">
    <property type="entry name" value="PAC"/>
    <property type="match status" value="3"/>
</dbReference>
<comment type="catalytic activity">
    <reaction evidence="1">
        <text>ATP + protein L-histidine = ADP + protein N-phospho-L-histidine.</text>
        <dbReference type="EC" id="2.7.13.3"/>
    </reaction>
</comment>
<dbReference type="InterPro" id="IPR036097">
    <property type="entry name" value="HisK_dim/P_sf"/>
</dbReference>
<dbReference type="PANTHER" id="PTHR43547">
    <property type="entry name" value="TWO-COMPONENT HISTIDINE KINASE"/>
    <property type="match status" value="1"/>
</dbReference>
<evidence type="ECO:0000256" key="9">
    <source>
        <dbReference type="SAM" id="Phobius"/>
    </source>
</evidence>
<feature type="coiled-coil region" evidence="7">
    <location>
        <begin position="236"/>
        <end position="263"/>
    </location>
</feature>
<dbReference type="Pfam" id="PF08447">
    <property type="entry name" value="PAS_3"/>
    <property type="match status" value="2"/>
</dbReference>
<feature type="transmembrane region" description="Helical" evidence="9">
    <location>
        <begin position="30"/>
        <end position="51"/>
    </location>
</feature>
<dbReference type="Gene3D" id="1.10.287.130">
    <property type="match status" value="1"/>
</dbReference>
<keyword evidence="3 6" id="KW-0597">Phosphoprotein</keyword>
<dbReference type="InterPro" id="IPR007891">
    <property type="entry name" value="CHASE3"/>
</dbReference>
<dbReference type="Pfam" id="PF00512">
    <property type="entry name" value="HisKA"/>
    <property type="match status" value="1"/>
</dbReference>
<evidence type="ECO:0000313" key="15">
    <source>
        <dbReference type="Proteomes" id="UP001207654"/>
    </source>
</evidence>
<keyword evidence="9" id="KW-1133">Transmembrane helix</keyword>
<dbReference type="NCBIfam" id="TIGR00229">
    <property type="entry name" value="sensory_box"/>
    <property type="match status" value="2"/>
</dbReference>
<dbReference type="SMART" id="SM00091">
    <property type="entry name" value="PAS"/>
    <property type="match status" value="2"/>
</dbReference>
<protein>
    <recommendedName>
        <fullName evidence="2">histidine kinase</fullName>
        <ecNumber evidence="2">2.7.13.3</ecNumber>
    </recommendedName>
</protein>
<feature type="region of interest" description="Disordered" evidence="8">
    <location>
        <begin position="1"/>
        <end position="20"/>
    </location>
</feature>
<evidence type="ECO:0000259" key="11">
    <source>
        <dbReference type="PROSITE" id="PS50110"/>
    </source>
</evidence>
<keyword evidence="9" id="KW-0472">Membrane</keyword>
<dbReference type="EMBL" id="JAPNKA010000001">
    <property type="protein sequence ID" value="MCY1081207.1"/>
    <property type="molecule type" value="Genomic_DNA"/>
</dbReference>
<sequence length="1219" mass="135908">MTQPPPSTPTPGPSEKGGVPAIRRSRRLPLPVLAGLFAASLAVVLIAGLFLRSTRQLAWSSGRVAHTLDVINEAEQLLSLMKDAETGQRGYLLTHEEHFLAPYEGAQRHIRPSLERLRTLTSDDARQQQRLERMEALIQRKLVLIERTVQLERQGQSAAALEAIRSGAGERLMDELRVLERELREEAQKRLERQNARLERTSRSADVLVLSGSGFLLAFIGFTAVSFLRDFRTREREVADREAVLAREQAAQVQAEAERQRARFQAILTQVPAAVGVYRAPDQLCELANPGLQRLHGGRTLIGRTAREAHPEYANAGLFEVFDNVFRTGQPYTATARRLMLDRNNDGQRVEGYFNFTYQPLLDTGGQVEAVLLFAVEVTEQVYARQAAEEALAHRQRAEAALRDSEAHLRRTLKAAEVGAWEWELRSQRVVWSPNLEAMYGMMPGTFGGTLDACLALVHPEERELVARTLEQTARERGEYQLEYRVLRADGRVRWQESRGRVLLDEHGQPTKLSGVVLDITTRKHAEQQQRETEAHFQLLAETLPQLIWRARTDGHVEYLNPGWYEYTGQTPEQALAEGWLQALHPEDQEDTLAAWRRAVSTGEPYAVEYRMRRASDGAYRWFIARSLPLRDGLGRIKHWFGTSTDIDDQKRGVESLRYLSEASAALATSLDQEATLKQVARLAVPVLADWCMVDLVGEDGRVERVDVTHADPSLTELANRLRHFPPVHNPEHPSARAMRLDQTVYVAEVTREFEEHSAQGTEHLLAIRETRCRSMLSVPLVARGRTLGVLTFLTTEGSGRRYERGDVLLAEEVARRVALALDNARLFSLAQEERQRAEEANRLKDDFLATVSHELRTPLTAMIGWLKMLRTGRLSPDKHAKALETVDRNTQAQAQLIEDLLDVSRIISGKLRMETQPVHLADTVQAAMESVRPAADAKAIRLLAELEPDEHLVMGDAGRLQQVMWNLLSNAVKFSPGGSRVWVRLRRVESSVEVTVADEGPGVPADFLPHIFERFRQLEGGTTRRHGGLGLGLSIVRHLVELHGGTVQAASEGPGRGASFTIHLPLAQSRLAPPERPAARPTLPPTHAVLAQRRILVVDDEEDNREVLKVMLEEYGAHVVTAASAAEALRAVREGRPELLVSDIGMPGEDGYRLIAQVRALSVEEGGGVPAVALTAYARVEDRARALTAGFNMHVAKPVEPTELLSILSNLVTLSSGS</sequence>
<dbReference type="CDD" id="cd00082">
    <property type="entry name" value="HisKA"/>
    <property type="match status" value="1"/>
</dbReference>
<dbReference type="Gene3D" id="2.10.70.100">
    <property type="match status" value="1"/>
</dbReference>
<feature type="modified residue" description="4-aspartylphosphate" evidence="6">
    <location>
        <position position="1144"/>
    </location>
</feature>
<dbReference type="SUPFAM" id="SSF52172">
    <property type="entry name" value="CheY-like"/>
    <property type="match status" value="1"/>
</dbReference>
<dbReference type="Gene3D" id="3.30.565.10">
    <property type="entry name" value="Histidine kinase-like ATPase, C-terminal domain"/>
    <property type="match status" value="1"/>
</dbReference>
<dbReference type="InterPro" id="IPR000700">
    <property type="entry name" value="PAS-assoc_C"/>
</dbReference>
<dbReference type="PROSITE" id="PS50110">
    <property type="entry name" value="RESPONSE_REGULATORY"/>
    <property type="match status" value="1"/>
</dbReference>
<feature type="domain" description="PAC" evidence="13">
    <location>
        <begin position="335"/>
        <end position="390"/>
    </location>
</feature>
<dbReference type="CDD" id="cd19410">
    <property type="entry name" value="HK9-like_sensor"/>
    <property type="match status" value="1"/>
</dbReference>
<dbReference type="SMART" id="SM00388">
    <property type="entry name" value="HisKA"/>
    <property type="match status" value="1"/>
</dbReference>
<dbReference type="SUPFAM" id="SSF55785">
    <property type="entry name" value="PYP-like sensor domain (PAS domain)"/>
    <property type="match status" value="3"/>
</dbReference>
<dbReference type="SUPFAM" id="SSF55874">
    <property type="entry name" value="ATPase domain of HSP90 chaperone/DNA topoisomerase II/histidine kinase"/>
    <property type="match status" value="1"/>
</dbReference>